<keyword evidence="8" id="KW-1185">Reference proteome</keyword>
<evidence type="ECO:0000256" key="5">
    <source>
        <dbReference type="SAM" id="MobiDB-lite"/>
    </source>
</evidence>
<dbReference type="Proteomes" id="UP001190700">
    <property type="component" value="Unassembled WGS sequence"/>
</dbReference>
<dbReference type="PROSITE" id="PS01358">
    <property type="entry name" value="ZF_RANBP2_1"/>
    <property type="match status" value="3"/>
</dbReference>
<feature type="domain" description="RanBP2-type" evidence="6">
    <location>
        <begin position="391"/>
        <end position="420"/>
    </location>
</feature>
<feature type="compositionally biased region" description="Basic and acidic residues" evidence="5">
    <location>
        <begin position="148"/>
        <end position="161"/>
    </location>
</feature>
<dbReference type="PANTHER" id="PTHR23111:SF74">
    <property type="entry name" value="OS02G0203700 PROTEIN"/>
    <property type="match status" value="1"/>
</dbReference>
<feature type="compositionally biased region" description="Basic and acidic residues" evidence="5">
    <location>
        <begin position="320"/>
        <end position="342"/>
    </location>
</feature>
<dbReference type="GO" id="GO:0008270">
    <property type="term" value="F:zinc ion binding"/>
    <property type="evidence" value="ECO:0007669"/>
    <property type="project" value="UniProtKB-KW"/>
</dbReference>
<accession>A0AAE0FWI0</accession>
<feature type="compositionally biased region" description="Basic and acidic residues" evidence="5">
    <location>
        <begin position="253"/>
        <end position="289"/>
    </location>
</feature>
<keyword evidence="1" id="KW-0479">Metal-binding</keyword>
<dbReference type="SMART" id="SM00547">
    <property type="entry name" value="ZnF_RBZ"/>
    <property type="match status" value="3"/>
</dbReference>
<dbReference type="GO" id="GO:0005737">
    <property type="term" value="C:cytoplasm"/>
    <property type="evidence" value="ECO:0007669"/>
    <property type="project" value="TreeGrafter"/>
</dbReference>
<organism evidence="7 8">
    <name type="scientific">Cymbomonas tetramitiformis</name>
    <dbReference type="NCBI Taxonomy" id="36881"/>
    <lineage>
        <taxon>Eukaryota</taxon>
        <taxon>Viridiplantae</taxon>
        <taxon>Chlorophyta</taxon>
        <taxon>Pyramimonadophyceae</taxon>
        <taxon>Pyramimonadales</taxon>
        <taxon>Pyramimonadaceae</taxon>
        <taxon>Cymbomonas</taxon>
    </lineage>
</organism>
<evidence type="ECO:0000256" key="2">
    <source>
        <dbReference type="ARBA" id="ARBA00022771"/>
    </source>
</evidence>
<proteinExistence type="predicted"/>
<feature type="domain" description="RanBP2-type" evidence="6">
    <location>
        <begin position="129"/>
        <end position="158"/>
    </location>
</feature>
<evidence type="ECO:0000313" key="8">
    <source>
        <dbReference type="Proteomes" id="UP001190700"/>
    </source>
</evidence>
<dbReference type="SUPFAM" id="SSF90209">
    <property type="entry name" value="Ran binding protein zinc finger-like"/>
    <property type="match status" value="3"/>
</dbReference>
<feature type="region of interest" description="Disordered" evidence="5">
    <location>
        <begin position="1"/>
        <end position="22"/>
    </location>
</feature>
<dbReference type="Pfam" id="PF00641">
    <property type="entry name" value="Zn_ribbon_RanBP"/>
    <property type="match status" value="3"/>
</dbReference>
<feature type="compositionally biased region" description="Basic and acidic residues" evidence="5">
    <location>
        <begin position="99"/>
        <end position="130"/>
    </location>
</feature>
<feature type="domain" description="RanBP2-type" evidence="6">
    <location>
        <begin position="436"/>
        <end position="465"/>
    </location>
</feature>
<reference evidence="7 8" key="1">
    <citation type="journal article" date="2015" name="Genome Biol. Evol.">
        <title>Comparative Genomics of a Bacterivorous Green Alga Reveals Evolutionary Causalities and Consequences of Phago-Mixotrophic Mode of Nutrition.</title>
        <authorList>
            <person name="Burns J.A."/>
            <person name="Paasch A."/>
            <person name="Narechania A."/>
            <person name="Kim E."/>
        </authorList>
    </citation>
    <scope>NUCLEOTIDE SEQUENCE [LARGE SCALE GENOMIC DNA]</scope>
    <source>
        <strain evidence="7 8">PLY_AMNH</strain>
    </source>
</reference>
<evidence type="ECO:0000256" key="3">
    <source>
        <dbReference type="ARBA" id="ARBA00022833"/>
    </source>
</evidence>
<feature type="compositionally biased region" description="Acidic residues" evidence="5">
    <location>
        <begin position="57"/>
        <end position="73"/>
    </location>
</feature>
<evidence type="ECO:0000313" key="7">
    <source>
        <dbReference type="EMBL" id="KAK3266933.1"/>
    </source>
</evidence>
<dbReference type="GO" id="GO:0003729">
    <property type="term" value="F:mRNA binding"/>
    <property type="evidence" value="ECO:0007669"/>
    <property type="project" value="TreeGrafter"/>
</dbReference>
<feature type="region of interest" description="Disordered" evidence="5">
    <location>
        <begin position="51"/>
        <end position="388"/>
    </location>
</feature>
<sequence>MKGGDGRVRLVRAGKEQKPKAASLRQGCLCCAHGSEIFAYVNPVRVVGKGRAKWQDEENSDTEWADEFSDSDSDYSSGEEERYGQMGQSGRRVIQMRGGNRESGARDSWRDGGDRGTRSREAKEPSDMRPGDWMCNDCGSHNFSRNNECFRCRFPRPDGRVRVQPRRSSRDSYDDEPRRGYGGRSSRDSYDDEPRRGYGGRSSRDSYDDEPRRGYGGRSSRDSYDDEPRRGYGGRSSRDSYDDEPKRGYGGRDSYDDEPRRGYGGRSSRDSYDDEPRRGYGGRSSRDSYGEYDDESGYGGRGGDDWFSAEQERFYGGQRETARDDEAPMRRAEPRGEREEGQVGRMRAAMGRDGPKRQAFDRKSSPRREERGREVRGRGYNDRDEAKPELMPGDWLCGDCGAHNFRSKKVCFRCRAKPAGSAQNGGADSRQRIGEKEGDWSCKKCGEHNFKRNKECFRCSTPMTGGARFNERRGKW</sequence>
<evidence type="ECO:0000259" key="6">
    <source>
        <dbReference type="PROSITE" id="PS50199"/>
    </source>
</evidence>
<evidence type="ECO:0000256" key="1">
    <source>
        <dbReference type="ARBA" id="ARBA00022723"/>
    </source>
</evidence>
<dbReference type="InterPro" id="IPR001876">
    <property type="entry name" value="Znf_RanBP2"/>
</dbReference>
<feature type="compositionally biased region" description="Basic and acidic residues" evidence="5">
    <location>
        <begin position="1"/>
        <end position="19"/>
    </location>
</feature>
<protein>
    <recommendedName>
        <fullName evidence="6">RanBP2-type domain-containing protein</fullName>
    </recommendedName>
</protein>
<gene>
    <name evidence="7" type="ORF">CYMTET_24480</name>
</gene>
<dbReference type="Gene3D" id="4.10.1060.10">
    <property type="entry name" value="Zinc finger, RanBP2-type"/>
    <property type="match status" value="3"/>
</dbReference>
<name>A0AAE0FWI0_9CHLO</name>
<keyword evidence="3" id="KW-0862">Zinc</keyword>
<dbReference type="AlphaFoldDB" id="A0AAE0FWI0"/>
<dbReference type="InterPro" id="IPR036443">
    <property type="entry name" value="Znf_RanBP2_sf"/>
</dbReference>
<dbReference type="PROSITE" id="PS50199">
    <property type="entry name" value="ZF_RANBP2_2"/>
    <property type="match status" value="3"/>
</dbReference>
<keyword evidence="2 4" id="KW-0863">Zinc-finger</keyword>
<feature type="compositionally biased region" description="Basic and acidic residues" evidence="5">
    <location>
        <begin position="168"/>
        <end position="247"/>
    </location>
</feature>
<feature type="compositionally biased region" description="Basic and acidic residues" evidence="5">
    <location>
        <begin position="353"/>
        <end position="388"/>
    </location>
</feature>
<comment type="caution">
    <text evidence="7">The sequence shown here is derived from an EMBL/GenBank/DDBJ whole genome shotgun (WGS) entry which is preliminary data.</text>
</comment>
<evidence type="ECO:0000256" key="4">
    <source>
        <dbReference type="PROSITE-ProRule" id="PRU00322"/>
    </source>
</evidence>
<dbReference type="PANTHER" id="PTHR23111">
    <property type="entry name" value="ZINC FINGER PROTEIN"/>
    <property type="match status" value="1"/>
</dbReference>
<dbReference type="EMBL" id="LGRX02012734">
    <property type="protein sequence ID" value="KAK3266933.1"/>
    <property type="molecule type" value="Genomic_DNA"/>
</dbReference>